<evidence type="ECO:0000313" key="4">
    <source>
        <dbReference type="Proteomes" id="UP000192591"/>
    </source>
</evidence>
<keyword evidence="2" id="KW-0732">Signal</keyword>
<sequence length="189" mass="19695">MLRKLRPQLFMVGVLPLLICSGCASGEQGFAQPKTPVATSSSGTTTTGSSSAAPVSASIDPCDLLSSEDLAEAGNFEPKYKEGGGARSCYWQRSGADGGDGFTFAVNVRDAQSVDTVKDLGAGLVNLEVNERPAVISKKPKFGDCTLALKLDEQSRVDVAIPGEDETDEACEVAETIAGMIEPRLPGIP</sequence>
<organism evidence="3 4">
    <name type="scientific">Saccharomonospora piscinae</name>
    <dbReference type="NCBI Taxonomy" id="687388"/>
    <lineage>
        <taxon>Bacteria</taxon>
        <taxon>Bacillati</taxon>
        <taxon>Actinomycetota</taxon>
        <taxon>Actinomycetes</taxon>
        <taxon>Pseudonocardiales</taxon>
        <taxon>Pseudonocardiaceae</taxon>
        <taxon>Saccharomonospora</taxon>
    </lineage>
</organism>
<feature type="compositionally biased region" description="Low complexity" evidence="1">
    <location>
        <begin position="35"/>
        <end position="56"/>
    </location>
</feature>
<reference evidence="3 4" key="1">
    <citation type="submission" date="2017-02" db="EMBL/GenBank/DDBJ databases">
        <title>Draft genome of Saccharomonospora sp. 154.</title>
        <authorList>
            <person name="Alonso-Carmona G.S."/>
            <person name="De La Haba R."/>
            <person name="Vera-Gargallo B."/>
            <person name="Sandoval-Trujillo A.H."/>
            <person name="Ramirez-Duran N."/>
            <person name="Ventosa A."/>
        </authorList>
    </citation>
    <scope>NUCLEOTIDE SEQUENCE [LARGE SCALE GENOMIC DNA]</scope>
    <source>
        <strain evidence="3 4">LRS4.154</strain>
    </source>
</reference>
<evidence type="ECO:0000313" key="3">
    <source>
        <dbReference type="EMBL" id="OQO94969.1"/>
    </source>
</evidence>
<gene>
    <name evidence="3" type="ORF">B1813_02590</name>
</gene>
<dbReference type="RefSeq" id="WP_081190368.1">
    <property type="nucleotide sequence ID" value="NZ_MWIH01000002.1"/>
</dbReference>
<dbReference type="Pfam" id="PF12079">
    <property type="entry name" value="DUF3558"/>
    <property type="match status" value="1"/>
</dbReference>
<protein>
    <recommendedName>
        <fullName evidence="5">DUF3558 domain-containing protein</fullName>
    </recommendedName>
</protein>
<accession>A0A1V9ACW1</accession>
<evidence type="ECO:0008006" key="5">
    <source>
        <dbReference type="Google" id="ProtNLM"/>
    </source>
</evidence>
<evidence type="ECO:0000256" key="2">
    <source>
        <dbReference type="SAM" id="SignalP"/>
    </source>
</evidence>
<evidence type="ECO:0000256" key="1">
    <source>
        <dbReference type="SAM" id="MobiDB-lite"/>
    </source>
</evidence>
<feature type="chain" id="PRO_5012122065" description="DUF3558 domain-containing protein" evidence="2">
    <location>
        <begin position="27"/>
        <end position="189"/>
    </location>
</feature>
<dbReference type="InterPro" id="IPR024520">
    <property type="entry name" value="DUF3558"/>
</dbReference>
<dbReference type="EMBL" id="MWIH01000002">
    <property type="protein sequence ID" value="OQO94969.1"/>
    <property type="molecule type" value="Genomic_DNA"/>
</dbReference>
<dbReference type="Proteomes" id="UP000192591">
    <property type="component" value="Unassembled WGS sequence"/>
</dbReference>
<feature type="signal peptide" evidence="2">
    <location>
        <begin position="1"/>
        <end position="26"/>
    </location>
</feature>
<dbReference type="AlphaFoldDB" id="A0A1V9ACW1"/>
<proteinExistence type="predicted"/>
<comment type="caution">
    <text evidence="3">The sequence shown here is derived from an EMBL/GenBank/DDBJ whole genome shotgun (WGS) entry which is preliminary data.</text>
</comment>
<keyword evidence="4" id="KW-1185">Reference proteome</keyword>
<feature type="region of interest" description="Disordered" evidence="1">
    <location>
        <begin position="31"/>
        <end position="56"/>
    </location>
</feature>
<name>A0A1V9ACW1_SACPI</name>